<organism evidence="5 6">
    <name type="scientific">Vineibacter terrae</name>
    <dbReference type="NCBI Taxonomy" id="2586908"/>
    <lineage>
        <taxon>Bacteria</taxon>
        <taxon>Pseudomonadati</taxon>
        <taxon>Pseudomonadota</taxon>
        <taxon>Alphaproteobacteria</taxon>
        <taxon>Hyphomicrobiales</taxon>
        <taxon>Vineibacter</taxon>
    </lineage>
</organism>
<comment type="function">
    <text evidence="1">Hydrolyzes indole-3-acetamide (IAM) into indole-3-acetic acid (IAA).</text>
</comment>
<proteinExistence type="inferred from homology"/>
<sequence>MTTSELWQWDAVDLAAAIRSRKVSSLDATVAVIERMHAVNPKVNAVVRDLSDEALAAARAADEAVRRGERLGPLHGVPVTIKENVDQLGLPTINGVVAYKDLTATEDSPPVANWKKAGAVIVGRTNTPAFSLRWHTDNDVHGPTLNPWSRSRTSGGSSGGASAALAVGIAPLAHGNDYGGSIRYPAYTCGLAGIRPTMGRVPAFNRTASVERSPTNQLMAVNGPLARKVRDVRVGLAAMSGRDARDPIWVPAPLEGAPPAAPVRVALCVQPKGQYTHPAVAEAVRKAGKALADNGYAVEEVEPPAFEAACQVWRKLVFTETRHLTYESIEKLGDAQARKSAGLWLELQPDLSLKEYMQALAEVLTHRRAWAAFMETYALIIGPNSGDLPFEVGFDCKDVQTFRHVLDAQALMTLVNMLGLPSVAVPVGTTAVPDAPQGLPLGVQIIAQRFREDLALDAAEIVEAVHGITTPIDPVW</sequence>
<comment type="caution">
    <text evidence="5">The sequence shown here is derived from an EMBL/GenBank/DDBJ whole genome shotgun (WGS) entry which is preliminary data.</text>
</comment>
<accession>A0A5C8PWC7</accession>
<dbReference type="RefSeq" id="WP_147845051.1">
    <property type="nucleotide sequence ID" value="NZ_VDUZ01000001.1"/>
</dbReference>
<feature type="domain" description="Amidase" evidence="4">
    <location>
        <begin position="28"/>
        <end position="454"/>
    </location>
</feature>
<dbReference type="PANTHER" id="PTHR11895">
    <property type="entry name" value="TRANSAMIDASE"/>
    <property type="match status" value="1"/>
</dbReference>
<evidence type="ECO:0000259" key="4">
    <source>
        <dbReference type="Pfam" id="PF01425"/>
    </source>
</evidence>
<dbReference type="PANTHER" id="PTHR11895:SF7">
    <property type="entry name" value="GLUTAMYL-TRNA(GLN) AMIDOTRANSFERASE SUBUNIT A, MITOCHONDRIAL"/>
    <property type="match status" value="1"/>
</dbReference>
<evidence type="ECO:0000256" key="1">
    <source>
        <dbReference type="ARBA" id="ARBA00003871"/>
    </source>
</evidence>
<reference evidence="5 6" key="1">
    <citation type="submission" date="2019-06" db="EMBL/GenBank/DDBJ databases">
        <title>New taxonomy in bacterial strain CC-CFT640, isolated from vineyard.</title>
        <authorList>
            <person name="Lin S.-Y."/>
            <person name="Tsai C.-F."/>
            <person name="Young C.-C."/>
        </authorList>
    </citation>
    <scope>NUCLEOTIDE SEQUENCE [LARGE SCALE GENOMIC DNA]</scope>
    <source>
        <strain evidence="5 6">CC-CFT640</strain>
    </source>
</reference>
<evidence type="ECO:0000313" key="5">
    <source>
        <dbReference type="EMBL" id="TXL82345.1"/>
    </source>
</evidence>
<gene>
    <name evidence="5" type="ORF">FHP25_01210</name>
</gene>
<dbReference type="Gene3D" id="3.90.1300.10">
    <property type="entry name" value="Amidase signature (AS) domain"/>
    <property type="match status" value="1"/>
</dbReference>
<evidence type="ECO:0000256" key="3">
    <source>
        <dbReference type="ARBA" id="ARBA00021874"/>
    </source>
</evidence>
<dbReference type="Pfam" id="PF01425">
    <property type="entry name" value="Amidase"/>
    <property type="match status" value="1"/>
</dbReference>
<dbReference type="OrthoDB" id="9811471at2"/>
<dbReference type="PROSITE" id="PS00571">
    <property type="entry name" value="AMIDASES"/>
    <property type="match status" value="1"/>
</dbReference>
<evidence type="ECO:0000256" key="2">
    <source>
        <dbReference type="ARBA" id="ARBA00009199"/>
    </source>
</evidence>
<dbReference type="InterPro" id="IPR020556">
    <property type="entry name" value="Amidase_CS"/>
</dbReference>
<dbReference type="InterPro" id="IPR023631">
    <property type="entry name" value="Amidase_dom"/>
</dbReference>
<evidence type="ECO:0000313" key="6">
    <source>
        <dbReference type="Proteomes" id="UP000321638"/>
    </source>
</evidence>
<name>A0A5C8PWC7_9HYPH</name>
<dbReference type="InterPro" id="IPR000120">
    <property type="entry name" value="Amidase"/>
</dbReference>
<dbReference type="InterPro" id="IPR036928">
    <property type="entry name" value="AS_sf"/>
</dbReference>
<dbReference type="Proteomes" id="UP000321638">
    <property type="component" value="Unassembled WGS sequence"/>
</dbReference>
<comment type="similarity">
    <text evidence="2">Belongs to the amidase family.</text>
</comment>
<protein>
    <recommendedName>
        <fullName evidence="3">Indoleacetamide hydrolase</fullName>
    </recommendedName>
</protein>
<keyword evidence="6" id="KW-1185">Reference proteome</keyword>
<keyword evidence="5" id="KW-0378">Hydrolase</keyword>
<dbReference type="GO" id="GO:0016787">
    <property type="term" value="F:hydrolase activity"/>
    <property type="evidence" value="ECO:0007669"/>
    <property type="project" value="UniProtKB-KW"/>
</dbReference>
<dbReference type="EMBL" id="VDUZ01000001">
    <property type="protein sequence ID" value="TXL82345.1"/>
    <property type="molecule type" value="Genomic_DNA"/>
</dbReference>
<dbReference type="NCBIfam" id="NF005687">
    <property type="entry name" value="PRK07487.1"/>
    <property type="match status" value="1"/>
</dbReference>
<dbReference type="SUPFAM" id="SSF75304">
    <property type="entry name" value="Amidase signature (AS) enzymes"/>
    <property type="match status" value="1"/>
</dbReference>
<dbReference type="AlphaFoldDB" id="A0A5C8PWC7"/>